<dbReference type="Gene3D" id="3.30.420.10">
    <property type="entry name" value="Ribonuclease H-like superfamily/Ribonuclease H"/>
    <property type="match status" value="1"/>
</dbReference>
<dbReference type="Proteomes" id="UP000095349">
    <property type="component" value="Chromosome"/>
</dbReference>
<proteinExistence type="predicted"/>
<evidence type="ECO:0000313" key="2">
    <source>
        <dbReference type="Proteomes" id="UP000095349"/>
    </source>
</evidence>
<dbReference type="InterPro" id="IPR012337">
    <property type="entry name" value="RNaseH-like_sf"/>
</dbReference>
<dbReference type="InterPro" id="IPR036397">
    <property type="entry name" value="RNaseH_sf"/>
</dbReference>
<dbReference type="GO" id="GO:0003676">
    <property type="term" value="F:nucleic acid binding"/>
    <property type="evidence" value="ECO:0007669"/>
    <property type="project" value="InterPro"/>
</dbReference>
<dbReference type="AlphaFoldDB" id="A0A1D8G941"/>
<protein>
    <submittedName>
        <fullName evidence="1">Ribonuclease T</fullName>
    </submittedName>
</protein>
<sequence length="417" mass="44982">MTDRATFVSLEGLRSRGWTDGMVRDLLGLPDVQGRSPRQAVGAPVRLYLLARVEAVERAREFAVCARAGGVAGLAGPRVAAEGRRRAVLATLRAEPIRVPVLPPAELERRAVRYRREVGGAGADDGAGKGDGAGASLARWQVGYLRNALRSYDALLDGLFAASGRAEAERLLRYRVYAAIASAYPWLAEECGRRMGGGGGGGGRVTREIGWGGRPGRGMLRGMVQRVRPSLYISVDIEADGPIPGPYSMLSLGAAVAGRQDAGGYVAADPEAATFYRELRPSGGEFVPEALAVSGLDRERLLVDGAEPEAAMREFTAWVREVSRGAQPVMCGYPAAYDWMFLYWYLMRFTGESPFGHSGCLDMKTLYAAKARVPLRSVAKRTMPAGLLSRRRHTHHALDDAIEQAELFSNLMGWSGA</sequence>
<dbReference type="EMBL" id="CP017316">
    <property type="protein sequence ID" value="AOT61938.1"/>
    <property type="molecule type" value="Genomic_DNA"/>
</dbReference>
<name>A0A1D8G941_9ACTN</name>
<dbReference type="STRING" id="285473.A4G23_04830"/>
<organism evidence="1 2">
    <name type="scientific">Streptomyces rubrolavendulae</name>
    <dbReference type="NCBI Taxonomy" id="285473"/>
    <lineage>
        <taxon>Bacteria</taxon>
        <taxon>Bacillati</taxon>
        <taxon>Actinomycetota</taxon>
        <taxon>Actinomycetes</taxon>
        <taxon>Kitasatosporales</taxon>
        <taxon>Streptomycetaceae</taxon>
        <taxon>Streptomyces</taxon>
    </lineage>
</organism>
<keyword evidence="2" id="KW-1185">Reference proteome</keyword>
<dbReference type="RefSeq" id="WP_335743885.1">
    <property type="nucleotide sequence ID" value="NZ_CP017316.1"/>
</dbReference>
<dbReference type="SUPFAM" id="SSF53098">
    <property type="entry name" value="Ribonuclease H-like"/>
    <property type="match status" value="1"/>
</dbReference>
<reference evidence="1 2" key="1">
    <citation type="submission" date="2016-09" db="EMBL/GenBank/DDBJ databases">
        <title>Streptomyces rubrolavendulae MJM4426 Genome sequencing and assembly.</title>
        <authorList>
            <person name="Kim J.-G."/>
        </authorList>
    </citation>
    <scope>NUCLEOTIDE SEQUENCE [LARGE SCALE GENOMIC DNA]</scope>
    <source>
        <strain evidence="1 2">MJM4426</strain>
    </source>
</reference>
<gene>
    <name evidence="1" type="ORF">A4G23_04830</name>
</gene>
<accession>A0A1D8G941</accession>
<dbReference type="PATRIC" id="fig|285473.5.peg.5088"/>
<evidence type="ECO:0000313" key="1">
    <source>
        <dbReference type="EMBL" id="AOT61938.1"/>
    </source>
</evidence>
<dbReference type="KEGG" id="srn:A4G23_04830"/>